<keyword evidence="11" id="KW-0449">Lipoprotein</keyword>
<feature type="transmembrane region" description="Helical" evidence="9">
    <location>
        <begin position="166"/>
        <end position="185"/>
    </location>
</feature>
<keyword evidence="8 9" id="KW-0012">Acyltransferase</keyword>
<keyword evidence="12" id="KW-1185">Reference proteome</keyword>
<dbReference type="Proteomes" id="UP000184292">
    <property type="component" value="Unassembled WGS sequence"/>
</dbReference>
<protein>
    <recommendedName>
        <fullName evidence="9">Apolipoprotein N-acyltransferase</fullName>
        <shortName evidence="9">ALP N-acyltransferase</shortName>
        <ecNumber evidence="9">2.3.1.269</ecNumber>
    </recommendedName>
</protein>
<evidence type="ECO:0000256" key="3">
    <source>
        <dbReference type="ARBA" id="ARBA00022475"/>
    </source>
</evidence>
<evidence type="ECO:0000256" key="5">
    <source>
        <dbReference type="ARBA" id="ARBA00022692"/>
    </source>
</evidence>
<feature type="transmembrane region" description="Helical" evidence="9">
    <location>
        <begin position="121"/>
        <end position="146"/>
    </location>
</feature>
<dbReference type="STRING" id="1447782.SAMN05444417_1854"/>
<dbReference type="PANTHER" id="PTHR38686:SF1">
    <property type="entry name" value="APOLIPOPROTEIN N-ACYLTRANSFERASE"/>
    <property type="match status" value="1"/>
</dbReference>
<dbReference type="EMBL" id="FQYO01000003">
    <property type="protein sequence ID" value="SHI81458.1"/>
    <property type="molecule type" value="Genomic_DNA"/>
</dbReference>
<feature type="transmembrane region" description="Helical" evidence="9">
    <location>
        <begin position="58"/>
        <end position="78"/>
    </location>
</feature>
<dbReference type="InterPro" id="IPR004563">
    <property type="entry name" value="Apolipo_AcylTrfase"/>
</dbReference>
<keyword evidence="5 9" id="KW-0812">Transmembrane</keyword>
<sequence length="506" mass="52155">MRPWLTGRLGGPALVAWGVVAGAGQAPWWLWPLTLLALALGLREAAAAPSARGAAGRMWLFGAGYFGWTLQWIVSPFLVEPEVYGWMAPFALILSAGGFALFWGAAGWLGRSGAGAGRPAIWAVAALLGLAEAARSLVLTGFPWAMLGHVWIDTGAARLAALGGPHLLTALTLLGAASLASALAAGPGRGRSRPGWLVPAALPVLAALLPLPDGPAPAAEAPLVRIVQPNVPQDEKWSGDVAAQRLADLQRLGRGSGADPVPADLVVWPETALPWPIDLAAAEDLKPLVRGLGDATLVTGLLRWQDGVYYNSLLSLDPGGTVRDVYDKVHLVPFGEYVPLGELAARLGIRGLAARDGGGFAAGGAAAAIELDGIGTARPLICYEGIFAEEVGLPGAAPRLLLLVTNDAWFGTRAGPQQHLAQARLRAIEQGVPLVRAANTGISAMIDARGRITASLPLGVQGALDAPLPPALAPPPYARWGDGPALLLMVLAAAGAIAVDRGVRRA</sequence>
<dbReference type="Pfam" id="PF00795">
    <property type="entry name" value="CN_hydrolase"/>
    <property type="match status" value="1"/>
</dbReference>
<dbReference type="EC" id="2.3.1.269" evidence="9"/>
<proteinExistence type="inferred from homology"/>
<dbReference type="GO" id="GO:0016410">
    <property type="term" value="F:N-acyltransferase activity"/>
    <property type="evidence" value="ECO:0007669"/>
    <property type="project" value="UniProtKB-UniRule"/>
</dbReference>
<evidence type="ECO:0000256" key="7">
    <source>
        <dbReference type="ARBA" id="ARBA00023136"/>
    </source>
</evidence>
<gene>
    <name evidence="9" type="primary">lnt</name>
    <name evidence="11" type="ORF">SAMN05444417_1854</name>
</gene>
<comment type="similarity">
    <text evidence="2 9">Belongs to the CN hydrolase family. Apolipoprotein N-acyltransferase subfamily.</text>
</comment>
<keyword evidence="6 9" id="KW-1133">Transmembrane helix</keyword>
<dbReference type="InterPro" id="IPR036526">
    <property type="entry name" value="C-N_Hydrolase_sf"/>
</dbReference>
<dbReference type="InterPro" id="IPR045378">
    <property type="entry name" value="LNT_N"/>
</dbReference>
<organism evidence="11 12">
    <name type="scientific">Wenxinia saemankumensis</name>
    <dbReference type="NCBI Taxonomy" id="1447782"/>
    <lineage>
        <taxon>Bacteria</taxon>
        <taxon>Pseudomonadati</taxon>
        <taxon>Pseudomonadota</taxon>
        <taxon>Alphaproteobacteria</taxon>
        <taxon>Rhodobacterales</taxon>
        <taxon>Roseobacteraceae</taxon>
        <taxon>Wenxinia</taxon>
    </lineage>
</organism>
<comment type="subcellular location">
    <subcellularLocation>
        <location evidence="1 9">Cell membrane</location>
        <topology evidence="1 9">Multi-pass membrane protein</topology>
    </subcellularLocation>
</comment>
<dbReference type="InterPro" id="IPR003010">
    <property type="entry name" value="C-N_Hydrolase"/>
</dbReference>
<evidence type="ECO:0000256" key="9">
    <source>
        <dbReference type="HAMAP-Rule" id="MF_01148"/>
    </source>
</evidence>
<dbReference type="GO" id="GO:0005886">
    <property type="term" value="C:plasma membrane"/>
    <property type="evidence" value="ECO:0007669"/>
    <property type="project" value="UniProtKB-SubCell"/>
</dbReference>
<evidence type="ECO:0000256" key="1">
    <source>
        <dbReference type="ARBA" id="ARBA00004651"/>
    </source>
</evidence>
<dbReference type="AlphaFoldDB" id="A0A1M6E832"/>
<dbReference type="HAMAP" id="MF_01148">
    <property type="entry name" value="Lnt"/>
    <property type="match status" value="1"/>
</dbReference>
<keyword evidence="4 9" id="KW-0808">Transferase</keyword>
<evidence type="ECO:0000313" key="12">
    <source>
        <dbReference type="Proteomes" id="UP000184292"/>
    </source>
</evidence>
<dbReference type="SUPFAM" id="SSF56317">
    <property type="entry name" value="Carbon-nitrogen hydrolase"/>
    <property type="match status" value="1"/>
</dbReference>
<dbReference type="GO" id="GO:0042158">
    <property type="term" value="P:lipoprotein biosynthetic process"/>
    <property type="evidence" value="ECO:0007669"/>
    <property type="project" value="UniProtKB-UniRule"/>
</dbReference>
<dbReference type="Pfam" id="PF20154">
    <property type="entry name" value="LNT_N"/>
    <property type="match status" value="1"/>
</dbReference>
<evidence type="ECO:0000256" key="8">
    <source>
        <dbReference type="ARBA" id="ARBA00023315"/>
    </source>
</evidence>
<dbReference type="NCBIfam" id="TIGR00546">
    <property type="entry name" value="lnt"/>
    <property type="match status" value="1"/>
</dbReference>
<comment type="pathway">
    <text evidence="9">Protein modification; lipoprotein biosynthesis (N-acyl transfer).</text>
</comment>
<accession>A0A1M6E832</accession>
<evidence type="ECO:0000256" key="6">
    <source>
        <dbReference type="ARBA" id="ARBA00022989"/>
    </source>
</evidence>
<evidence type="ECO:0000256" key="4">
    <source>
        <dbReference type="ARBA" id="ARBA00022679"/>
    </source>
</evidence>
<feature type="transmembrane region" description="Helical" evidence="9">
    <location>
        <begin position="84"/>
        <end position="109"/>
    </location>
</feature>
<dbReference type="Gene3D" id="3.60.110.10">
    <property type="entry name" value="Carbon-nitrogen hydrolase"/>
    <property type="match status" value="1"/>
</dbReference>
<dbReference type="OrthoDB" id="9804277at2"/>
<evidence type="ECO:0000256" key="2">
    <source>
        <dbReference type="ARBA" id="ARBA00010065"/>
    </source>
</evidence>
<dbReference type="PROSITE" id="PS50263">
    <property type="entry name" value="CN_HYDROLASE"/>
    <property type="match status" value="1"/>
</dbReference>
<dbReference type="CDD" id="cd07571">
    <property type="entry name" value="ALP_N-acyl_transferase"/>
    <property type="match status" value="1"/>
</dbReference>
<keyword evidence="7 9" id="KW-0472">Membrane</keyword>
<reference evidence="11 12" key="1">
    <citation type="submission" date="2016-11" db="EMBL/GenBank/DDBJ databases">
        <authorList>
            <person name="Jaros S."/>
            <person name="Januszkiewicz K."/>
            <person name="Wedrychowicz H."/>
        </authorList>
    </citation>
    <scope>NUCLEOTIDE SEQUENCE [LARGE SCALE GENOMIC DNA]</scope>
    <source>
        <strain evidence="11 12">DSM 100565</strain>
    </source>
</reference>
<feature type="domain" description="CN hydrolase" evidence="10">
    <location>
        <begin position="227"/>
        <end position="470"/>
    </location>
</feature>
<name>A0A1M6E832_9RHOB</name>
<dbReference type="PANTHER" id="PTHR38686">
    <property type="entry name" value="APOLIPOPROTEIN N-ACYLTRANSFERASE"/>
    <property type="match status" value="1"/>
</dbReference>
<dbReference type="UniPathway" id="UPA00666"/>
<dbReference type="RefSeq" id="WP_073328901.1">
    <property type="nucleotide sequence ID" value="NZ_FQYO01000003.1"/>
</dbReference>
<comment type="function">
    <text evidence="9">Catalyzes the phospholipid dependent N-acylation of the N-terminal cysteine of apolipoprotein, the last step in lipoprotein maturation.</text>
</comment>
<evidence type="ECO:0000313" key="11">
    <source>
        <dbReference type="EMBL" id="SHI81458.1"/>
    </source>
</evidence>
<comment type="catalytic activity">
    <reaction evidence="9">
        <text>N-terminal S-1,2-diacyl-sn-glyceryl-L-cysteinyl-[lipoprotein] + a glycerophospholipid = N-acyl-S-1,2-diacyl-sn-glyceryl-L-cysteinyl-[lipoprotein] + a 2-acyl-sn-glycero-3-phospholipid + H(+)</text>
        <dbReference type="Rhea" id="RHEA:48228"/>
        <dbReference type="Rhea" id="RHEA-COMP:14681"/>
        <dbReference type="Rhea" id="RHEA-COMP:14684"/>
        <dbReference type="ChEBI" id="CHEBI:15378"/>
        <dbReference type="ChEBI" id="CHEBI:136912"/>
        <dbReference type="ChEBI" id="CHEBI:140656"/>
        <dbReference type="ChEBI" id="CHEBI:140657"/>
        <dbReference type="ChEBI" id="CHEBI:140660"/>
        <dbReference type="EC" id="2.3.1.269"/>
    </reaction>
</comment>
<comment type="caution">
    <text evidence="9">Lacks conserved residue(s) required for the propagation of feature annotation.</text>
</comment>
<evidence type="ECO:0000259" key="10">
    <source>
        <dbReference type="PROSITE" id="PS50263"/>
    </source>
</evidence>
<keyword evidence="3 9" id="KW-1003">Cell membrane</keyword>